<keyword evidence="10" id="KW-0675">Receptor</keyword>
<keyword evidence="12" id="KW-1185">Reference proteome</keyword>
<evidence type="ECO:0000256" key="10">
    <source>
        <dbReference type="ARBA" id="ARBA00023170"/>
    </source>
</evidence>
<evidence type="ECO:0000313" key="12">
    <source>
        <dbReference type="Proteomes" id="UP001444071"/>
    </source>
</evidence>
<dbReference type="PANTHER" id="PTHR23255:SF51">
    <property type="entry name" value="TGF-BETA RECEPTOR TYPE-2"/>
    <property type="match status" value="1"/>
</dbReference>
<accession>A0ABV0W2J1</accession>
<protein>
    <submittedName>
        <fullName evidence="11">Uncharacterized protein</fullName>
    </submittedName>
</protein>
<evidence type="ECO:0000256" key="6">
    <source>
        <dbReference type="ARBA" id="ARBA00022777"/>
    </source>
</evidence>
<sequence length="156" mass="17474">VKSYEPAFGFKVCEQPSVDSMRDLVLRDRGRPDIPPTWTQHQGMNVFCSTITECWDHDPEARLTVHCVGERLNALQRGEECPAYRARQRMERWSRGAGKPSVSRFLLGPALILSLLAVQVSCHGTCRHRVPSRSEVSPAVSALFTEQIAALRLLAC</sequence>
<dbReference type="InterPro" id="IPR000333">
    <property type="entry name" value="TGFB_receptor"/>
</dbReference>
<reference evidence="11 12" key="1">
    <citation type="submission" date="2021-06" db="EMBL/GenBank/DDBJ databases">
        <authorList>
            <person name="Palmer J.M."/>
        </authorList>
    </citation>
    <scope>NUCLEOTIDE SEQUENCE [LARGE SCALE GENOMIC DNA]</scope>
    <source>
        <strain evidence="11 12">XR_2019</strain>
        <tissue evidence="11">Muscle</tissue>
    </source>
</reference>
<keyword evidence="5" id="KW-0547">Nucleotide-binding</keyword>
<evidence type="ECO:0000256" key="8">
    <source>
        <dbReference type="ARBA" id="ARBA00022989"/>
    </source>
</evidence>
<evidence type="ECO:0000256" key="5">
    <source>
        <dbReference type="ARBA" id="ARBA00022741"/>
    </source>
</evidence>
<dbReference type="PANTHER" id="PTHR23255">
    <property type="entry name" value="TRANSFORMING GROWTH FACTOR-BETA RECEPTOR TYPE I AND II"/>
    <property type="match status" value="1"/>
</dbReference>
<evidence type="ECO:0000256" key="7">
    <source>
        <dbReference type="ARBA" id="ARBA00022840"/>
    </source>
</evidence>
<keyword evidence="7" id="KW-0067">ATP-binding</keyword>
<keyword evidence="4" id="KW-0812">Transmembrane</keyword>
<dbReference type="EMBL" id="JAHRIM010023588">
    <property type="protein sequence ID" value="MEQ2263701.1"/>
    <property type="molecule type" value="Genomic_DNA"/>
</dbReference>
<comment type="caution">
    <text evidence="11">The sequence shown here is derived from an EMBL/GenBank/DDBJ whole genome shotgun (WGS) entry which is preliminary data.</text>
</comment>
<keyword evidence="3" id="KW-0808">Transferase</keyword>
<dbReference type="Proteomes" id="UP001444071">
    <property type="component" value="Unassembled WGS sequence"/>
</dbReference>
<comment type="subcellular location">
    <subcellularLocation>
        <location evidence="1">Membrane</location>
        <topology evidence="1">Single-pass membrane protein</topology>
    </subcellularLocation>
</comment>
<feature type="non-terminal residue" evidence="11">
    <location>
        <position position="1"/>
    </location>
</feature>
<evidence type="ECO:0000256" key="3">
    <source>
        <dbReference type="ARBA" id="ARBA00022679"/>
    </source>
</evidence>
<keyword evidence="6" id="KW-0418">Kinase</keyword>
<keyword evidence="9" id="KW-0472">Membrane</keyword>
<dbReference type="Gene3D" id="1.10.510.10">
    <property type="entry name" value="Transferase(Phosphotransferase) domain 1"/>
    <property type="match status" value="1"/>
</dbReference>
<evidence type="ECO:0000256" key="4">
    <source>
        <dbReference type="ARBA" id="ARBA00022692"/>
    </source>
</evidence>
<name>A0ABV0W2J1_9TELE</name>
<evidence type="ECO:0000256" key="2">
    <source>
        <dbReference type="ARBA" id="ARBA00022527"/>
    </source>
</evidence>
<organism evidence="11 12">
    <name type="scientific">Xenotaenia resolanae</name>
    <dbReference type="NCBI Taxonomy" id="208358"/>
    <lineage>
        <taxon>Eukaryota</taxon>
        <taxon>Metazoa</taxon>
        <taxon>Chordata</taxon>
        <taxon>Craniata</taxon>
        <taxon>Vertebrata</taxon>
        <taxon>Euteleostomi</taxon>
        <taxon>Actinopterygii</taxon>
        <taxon>Neopterygii</taxon>
        <taxon>Teleostei</taxon>
        <taxon>Neoteleostei</taxon>
        <taxon>Acanthomorphata</taxon>
        <taxon>Ovalentaria</taxon>
        <taxon>Atherinomorphae</taxon>
        <taxon>Cyprinodontiformes</taxon>
        <taxon>Goodeidae</taxon>
        <taxon>Xenotaenia</taxon>
    </lineage>
</organism>
<evidence type="ECO:0000313" key="11">
    <source>
        <dbReference type="EMBL" id="MEQ2263701.1"/>
    </source>
</evidence>
<gene>
    <name evidence="11" type="ORF">XENORESO_011544</name>
</gene>
<evidence type="ECO:0000256" key="1">
    <source>
        <dbReference type="ARBA" id="ARBA00004167"/>
    </source>
</evidence>
<evidence type="ECO:0000256" key="9">
    <source>
        <dbReference type="ARBA" id="ARBA00023136"/>
    </source>
</evidence>
<keyword evidence="2" id="KW-0723">Serine/threonine-protein kinase</keyword>
<proteinExistence type="predicted"/>
<keyword evidence="8" id="KW-1133">Transmembrane helix</keyword>